<dbReference type="GO" id="GO:0003924">
    <property type="term" value="F:GTPase activity"/>
    <property type="evidence" value="ECO:0007669"/>
    <property type="project" value="InterPro"/>
</dbReference>
<dbReference type="GO" id="GO:0016301">
    <property type="term" value="F:kinase activity"/>
    <property type="evidence" value="ECO:0007669"/>
    <property type="project" value="UniProtKB-KW"/>
</dbReference>
<dbReference type="AlphaFoldDB" id="A0A7W4Z5V3"/>
<name>A0A7W4Z5V3_9GAMM</name>
<evidence type="ECO:0000256" key="1">
    <source>
        <dbReference type="ARBA" id="ARBA00009625"/>
    </source>
</evidence>
<comment type="caution">
    <text evidence="2">The sequence shown here is derived from an EMBL/GenBank/DDBJ whole genome shotgun (WGS) entry which is preliminary data.</text>
</comment>
<evidence type="ECO:0000313" key="2">
    <source>
        <dbReference type="EMBL" id="MBB3046291.1"/>
    </source>
</evidence>
<dbReference type="NCBIfam" id="TIGR00750">
    <property type="entry name" value="lao"/>
    <property type="match status" value="1"/>
</dbReference>
<dbReference type="GO" id="GO:0005525">
    <property type="term" value="F:GTP binding"/>
    <property type="evidence" value="ECO:0007669"/>
    <property type="project" value="InterPro"/>
</dbReference>
<dbReference type="CDD" id="cd03114">
    <property type="entry name" value="MMAA-like"/>
    <property type="match status" value="1"/>
</dbReference>
<comment type="similarity">
    <text evidence="1">Belongs to the SIMIBI class G3E GTPase family. ArgK/MeaB subfamily.</text>
</comment>
<dbReference type="Gene3D" id="1.10.287.130">
    <property type="match status" value="1"/>
</dbReference>
<organism evidence="2 3">
    <name type="scientific">Litorivivens lipolytica</name>
    <dbReference type="NCBI Taxonomy" id="1524264"/>
    <lineage>
        <taxon>Bacteria</taxon>
        <taxon>Pseudomonadati</taxon>
        <taxon>Pseudomonadota</taxon>
        <taxon>Gammaproteobacteria</taxon>
        <taxon>Litorivivens</taxon>
    </lineage>
</organism>
<reference evidence="2 3" key="1">
    <citation type="submission" date="2020-08" db="EMBL/GenBank/DDBJ databases">
        <title>Genomic Encyclopedia of Type Strains, Phase III (KMG-III): the genomes of soil and plant-associated and newly described type strains.</title>
        <authorList>
            <person name="Whitman W."/>
        </authorList>
    </citation>
    <scope>NUCLEOTIDE SEQUENCE [LARGE SCALE GENOMIC DNA]</scope>
    <source>
        <strain evidence="2 3">CECT 8654</strain>
    </source>
</reference>
<proteinExistence type="inferred from homology"/>
<keyword evidence="3" id="KW-1185">Reference proteome</keyword>
<keyword evidence="2" id="KW-0808">Transferase</keyword>
<dbReference type="Gene3D" id="1.20.5.170">
    <property type="match status" value="1"/>
</dbReference>
<evidence type="ECO:0000313" key="3">
    <source>
        <dbReference type="Proteomes" id="UP000537130"/>
    </source>
</evidence>
<gene>
    <name evidence="2" type="ORF">FHR99_000527</name>
</gene>
<accession>A0A7W4Z5V3</accession>
<dbReference type="PANTHER" id="PTHR23408">
    <property type="entry name" value="METHYLMALONYL-COA MUTASE"/>
    <property type="match status" value="1"/>
</dbReference>
<dbReference type="Gene3D" id="3.40.50.300">
    <property type="entry name" value="P-loop containing nucleotide triphosphate hydrolases"/>
    <property type="match status" value="1"/>
</dbReference>
<dbReference type="Pfam" id="PF03308">
    <property type="entry name" value="MeaB"/>
    <property type="match status" value="1"/>
</dbReference>
<dbReference type="EC" id="2.7.-.-" evidence="2"/>
<dbReference type="InterPro" id="IPR027417">
    <property type="entry name" value="P-loop_NTPase"/>
</dbReference>
<dbReference type="RefSeq" id="WP_183408996.1">
    <property type="nucleotide sequence ID" value="NZ_JACHWY010000001.1"/>
</dbReference>
<dbReference type="PANTHER" id="PTHR23408:SF3">
    <property type="entry name" value="METHYLMALONIC ACIDURIA TYPE A PROTEIN, MITOCHONDRIAL"/>
    <property type="match status" value="1"/>
</dbReference>
<dbReference type="GO" id="GO:0005737">
    <property type="term" value="C:cytoplasm"/>
    <property type="evidence" value="ECO:0007669"/>
    <property type="project" value="TreeGrafter"/>
</dbReference>
<dbReference type="SUPFAM" id="SSF52540">
    <property type="entry name" value="P-loop containing nucleoside triphosphate hydrolases"/>
    <property type="match status" value="1"/>
</dbReference>
<protein>
    <submittedName>
        <fullName evidence="2">LAO/AO transport system kinase</fullName>
        <ecNumber evidence="2">2.7.-.-</ecNumber>
    </submittedName>
</protein>
<dbReference type="NCBIfam" id="NF006958">
    <property type="entry name" value="PRK09435.1"/>
    <property type="match status" value="1"/>
</dbReference>
<dbReference type="InterPro" id="IPR005129">
    <property type="entry name" value="GTPase_ArgK"/>
</dbReference>
<keyword evidence="2" id="KW-0418">Kinase</keyword>
<dbReference type="EMBL" id="JACHWY010000001">
    <property type="protein sequence ID" value="MBB3046291.1"/>
    <property type="molecule type" value="Genomic_DNA"/>
</dbReference>
<sequence>MSIDVDQLRQGNRRALAKAITLVESKKAEHREQAQKLLEAVLPYTGNSIRVGITGIPGVGKSTFIESFGQTVIEQGKKVAVLAVDPSSPIAGGSILGDKTRMEELSRMDNAFIRPSPSEGALGGVALKTRETMLLCEAAGYDVILVETVGVGQSEYEVASMVDFFMVLMLPNAGDELQGIKKGIMELADALVINKADGDSLNMAQQTRRHYQNALHLLRHTSFWTPQVKTCSALRKENIEEVWGMISDFQIDAIKNNAFHEKRARQAQEWMHKLLHEMLDLKLKQNLEVKQQMPELDRQVTEGKTTPYLAAKLLIDLLFKAN</sequence>
<dbReference type="Proteomes" id="UP000537130">
    <property type="component" value="Unassembled WGS sequence"/>
</dbReference>